<evidence type="ECO:0000313" key="1">
    <source>
        <dbReference type="EMBL" id="WTU77908.1"/>
    </source>
</evidence>
<reference evidence="1" key="1">
    <citation type="submission" date="2022-10" db="EMBL/GenBank/DDBJ databases">
        <title>The complete genomes of actinobacterial strains from the NBC collection.</title>
        <authorList>
            <person name="Joergensen T.S."/>
            <person name="Alvarez Arevalo M."/>
            <person name="Sterndorff E.B."/>
            <person name="Faurdal D."/>
            <person name="Vuksanovic O."/>
            <person name="Mourched A.-S."/>
            <person name="Charusanti P."/>
            <person name="Shaw S."/>
            <person name="Blin K."/>
            <person name="Weber T."/>
        </authorList>
    </citation>
    <scope>NUCLEOTIDE SEQUENCE</scope>
    <source>
        <strain evidence="1">NBC_00049</strain>
    </source>
</reference>
<dbReference type="AlphaFoldDB" id="A0AAU2JYM5"/>
<organism evidence="1">
    <name type="scientific">Streptomyces sp. NBC_00049</name>
    <dbReference type="NCBI Taxonomy" id="2903617"/>
    <lineage>
        <taxon>Bacteria</taxon>
        <taxon>Bacillati</taxon>
        <taxon>Actinomycetota</taxon>
        <taxon>Actinomycetes</taxon>
        <taxon>Kitasatosporales</taxon>
        <taxon>Streptomycetaceae</taxon>
        <taxon>Streptomyces</taxon>
    </lineage>
</organism>
<sequence>MSAHDEFGIGGDGGAFLSGDRFYACPRCRELIDASDWKGLRNWIGPSSRALGHRMLLVGFKKHRKGEPVEFEPGTNPETSR</sequence>
<gene>
    <name evidence="1" type="ORF">OG327_33955</name>
</gene>
<accession>A0AAU2JYM5</accession>
<name>A0AAU2JYM5_9ACTN</name>
<protein>
    <submittedName>
        <fullName evidence="1">Uncharacterized protein</fullName>
    </submittedName>
</protein>
<dbReference type="EMBL" id="CP108264">
    <property type="protein sequence ID" value="WTU77908.1"/>
    <property type="molecule type" value="Genomic_DNA"/>
</dbReference>
<proteinExistence type="predicted"/>